<dbReference type="SUPFAM" id="SSF48452">
    <property type="entry name" value="TPR-like"/>
    <property type="match status" value="1"/>
</dbReference>
<sequence>MKAALGCSGVFGSKKIKPESGRDDIIDDDGCAERHPVTKTIEALIKNHTDNKRQKTNRHKAKYSVDRQIEAIKLAMSEDNNKKFERYLYDVSDYNLNHGGKKYLAMTYCNIAKYAMDIHKGAFAERLLDYAALLNVRDVVILTSRAEFFKFKGLLEDALTAYDAAIEAFPNYVIAQCGRAELLRELDRLEDALTAYDAAIEAFPNY</sequence>
<gene>
    <name evidence="1" type="ORF">MBAV_000783</name>
</gene>
<reference evidence="1 2" key="1">
    <citation type="submission" date="2015-02" db="EMBL/GenBank/DDBJ databases">
        <title>Single-cell genomics of uncultivated deep-branching MTB reveals a conserved set of magnetosome genes.</title>
        <authorList>
            <person name="Kolinko S."/>
            <person name="Richter M."/>
            <person name="Glockner F.O."/>
            <person name="Brachmann A."/>
            <person name="Schuler D."/>
        </authorList>
    </citation>
    <scope>NUCLEOTIDE SEQUENCE [LARGE SCALE GENOMIC DNA]</scope>
    <source>
        <strain evidence="1">TM-1</strain>
    </source>
</reference>
<organism evidence="1 2">
    <name type="scientific">Candidatus Magnetobacterium bavaricum</name>
    <dbReference type="NCBI Taxonomy" id="29290"/>
    <lineage>
        <taxon>Bacteria</taxon>
        <taxon>Pseudomonadati</taxon>
        <taxon>Nitrospirota</taxon>
        <taxon>Thermodesulfovibrionia</taxon>
        <taxon>Thermodesulfovibrionales</taxon>
        <taxon>Candidatus Magnetobacteriaceae</taxon>
        <taxon>Candidatus Magnetobacterium</taxon>
    </lineage>
</organism>
<feature type="non-terminal residue" evidence="1">
    <location>
        <position position="206"/>
    </location>
</feature>
<keyword evidence="2" id="KW-1185">Reference proteome</keyword>
<dbReference type="EMBL" id="LACI01000356">
    <property type="protein sequence ID" value="KJU87021.1"/>
    <property type="molecule type" value="Genomic_DNA"/>
</dbReference>
<dbReference type="Proteomes" id="UP000033423">
    <property type="component" value="Unassembled WGS sequence"/>
</dbReference>
<proteinExistence type="predicted"/>
<accession>A0A0F3GYN1</accession>
<protein>
    <submittedName>
        <fullName evidence="1">Uncharacterized protein</fullName>
    </submittedName>
</protein>
<dbReference type="SMART" id="SM00028">
    <property type="entry name" value="TPR"/>
    <property type="match status" value="2"/>
</dbReference>
<name>A0A0F3GYN1_9BACT</name>
<evidence type="ECO:0000313" key="2">
    <source>
        <dbReference type="Proteomes" id="UP000033423"/>
    </source>
</evidence>
<comment type="caution">
    <text evidence="1">The sequence shown here is derived from an EMBL/GenBank/DDBJ whole genome shotgun (WGS) entry which is preliminary data.</text>
</comment>
<evidence type="ECO:0000313" key="1">
    <source>
        <dbReference type="EMBL" id="KJU87021.1"/>
    </source>
</evidence>
<dbReference type="Gene3D" id="1.25.40.10">
    <property type="entry name" value="Tetratricopeptide repeat domain"/>
    <property type="match status" value="1"/>
</dbReference>
<dbReference type="InterPro" id="IPR019734">
    <property type="entry name" value="TPR_rpt"/>
</dbReference>
<dbReference type="InterPro" id="IPR011990">
    <property type="entry name" value="TPR-like_helical_dom_sf"/>
</dbReference>
<dbReference type="AlphaFoldDB" id="A0A0F3GYN1"/>
<dbReference type="Pfam" id="PF13432">
    <property type="entry name" value="TPR_16"/>
    <property type="match status" value="1"/>
</dbReference>